<dbReference type="SUPFAM" id="SSF50978">
    <property type="entry name" value="WD40 repeat-like"/>
    <property type="match status" value="1"/>
</dbReference>
<reference evidence="3" key="1">
    <citation type="submission" date="2016-06" db="UniProtKB">
        <authorList>
            <consortium name="WormBaseParasite"/>
        </authorList>
    </citation>
    <scope>IDENTIFICATION</scope>
</reference>
<dbReference type="Proteomes" id="UP000275846">
    <property type="component" value="Unassembled WGS sequence"/>
</dbReference>
<keyword evidence="2" id="KW-1185">Reference proteome</keyword>
<accession>A0A183SAZ5</accession>
<protein>
    <submittedName>
        <fullName evidence="3">WD domain, G-beta repeat-containing protein</fullName>
    </submittedName>
</protein>
<reference evidence="1 2" key="2">
    <citation type="submission" date="2018-11" db="EMBL/GenBank/DDBJ databases">
        <authorList>
            <consortium name="Pathogen Informatics"/>
        </authorList>
    </citation>
    <scope>NUCLEOTIDE SEQUENCE [LARGE SCALE GENOMIC DNA]</scope>
    <source>
        <strain evidence="1 2">NST_G2</strain>
    </source>
</reference>
<dbReference type="WBParaSite" id="SSLN_0000144701-mRNA-1">
    <property type="protein sequence ID" value="SSLN_0000144701-mRNA-1"/>
    <property type="gene ID" value="SSLN_0000144701"/>
</dbReference>
<organism evidence="3">
    <name type="scientific">Schistocephalus solidus</name>
    <name type="common">Tapeworm</name>
    <dbReference type="NCBI Taxonomy" id="70667"/>
    <lineage>
        <taxon>Eukaryota</taxon>
        <taxon>Metazoa</taxon>
        <taxon>Spiralia</taxon>
        <taxon>Lophotrochozoa</taxon>
        <taxon>Platyhelminthes</taxon>
        <taxon>Cestoda</taxon>
        <taxon>Eucestoda</taxon>
        <taxon>Diphyllobothriidea</taxon>
        <taxon>Diphyllobothriidae</taxon>
        <taxon>Schistocephalus</taxon>
    </lineage>
</organism>
<dbReference type="InterPro" id="IPR036322">
    <property type="entry name" value="WD40_repeat_dom_sf"/>
</dbReference>
<proteinExistence type="predicted"/>
<dbReference type="EMBL" id="UYSU01002848">
    <property type="protein sequence ID" value="VDL87649.1"/>
    <property type="molecule type" value="Genomic_DNA"/>
</dbReference>
<dbReference type="InterPro" id="IPR015943">
    <property type="entry name" value="WD40/YVTN_repeat-like_dom_sf"/>
</dbReference>
<dbReference type="AlphaFoldDB" id="A0A183SAZ5"/>
<dbReference type="OrthoDB" id="361494at2759"/>
<gene>
    <name evidence="1" type="ORF">SSLN_LOCUS1393</name>
</gene>
<evidence type="ECO:0000313" key="2">
    <source>
        <dbReference type="Proteomes" id="UP000275846"/>
    </source>
</evidence>
<evidence type="ECO:0000313" key="1">
    <source>
        <dbReference type="EMBL" id="VDL87649.1"/>
    </source>
</evidence>
<sequence>MVRLSCGRGQSDTTCLQPLFDISSPASSACSSTVASGASALTACCPRWCVASVWAAHTRAVSQIASQPLLRVSSSASTLSLNSDFHQHYLSHTPNSAFFVVSGSEDGSLTLIETRKLHFQRFSWDPSPILCIDLCHFTIGVGQASGRLHLLKACFLPSSADDRNPRPSSSSSLASNFDSRETVFQVTHYDVDSSTPTNSASAFSARDSSGHCAAIVWVKLFPLASYSQTSVGLPEPISPSGFPLSLSLLRLVTCSLDGTVSIWRLDSATSLLQRFRTVSPFPPPPRFFHPLPVQLACFLA</sequence>
<dbReference type="Gene3D" id="2.130.10.10">
    <property type="entry name" value="YVTN repeat-like/Quinoprotein amine dehydrogenase"/>
    <property type="match status" value="1"/>
</dbReference>
<evidence type="ECO:0000313" key="3">
    <source>
        <dbReference type="WBParaSite" id="SSLN_0000144701-mRNA-1"/>
    </source>
</evidence>
<name>A0A183SAZ5_SCHSO</name>